<dbReference type="InterPro" id="IPR042214">
    <property type="entry name" value="TruD_catalytic"/>
</dbReference>
<dbReference type="SUPFAM" id="SSF55120">
    <property type="entry name" value="Pseudouridine synthase"/>
    <property type="match status" value="1"/>
</dbReference>
<evidence type="ECO:0000256" key="2">
    <source>
        <dbReference type="SAM" id="SignalP"/>
    </source>
</evidence>
<organism evidence="3 4">
    <name type="scientific">Escallonia rubra</name>
    <dbReference type="NCBI Taxonomy" id="112253"/>
    <lineage>
        <taxon>Eukaryota</taxon>
        <taxon>Viridiplantae</taxon>
        <taxon>Streptophyta</taxon>
        <taxon>Embryophyta</taxon>
        <taxon>Tracheophyta</taxon>
        <taxon>Spermatophyta</taxon>
        <taxon>Magnoliopsida</taxon>
        <taxon>eudicotyledons</taxon>
        <taxon>Gunneridae</taxon>
        <taxon>Pentapetalae</taxon>
        <taxon>asterids</taxon>
        <taxon>campanulids</taxon>
        <taxon>Escalloniales</taxon>
        <taxon>Escalloniaceae</taxon>
        <taxon>Escallonia</taxon>
    </lineage>
</organism>
<proteinExistence type="predicted"/>
<evidence type="ECO:0000313" key="3">
    <source>
        <dbReference type="EMBL" id="KAK2992408.1"/>
    </source>
</evidence>
<reference evidence="3" key="1">
    <citation type="submission" date="2022-12" db="EMBL/GenBank/DDBJ databases">
        <title>Draft genome assemblies for two species of Escallonia (Escalloniales).</title>
        <authorList>
            <person name="Chanderbali A."/>
            <person name="Dervinis C."/>
            <person name="Anghel I."/>
            <person name="Soltis D."/>
            <person name="Soltis P."/>
            <person name="Zapata F."/>
        </authorList>
    </citation>
    <scope>NUCLEOTIDE SEQUENCE</scope>
    <source>
        <strain evidence="3">UCBG92.1500</strain>
        <tissue evidence="3">Leaf</tissue>
    </source>
</reference>
<feature type="region of interest" description="Disordered" evidence="1">
    <location>
        <begin position="177"/>
        <end position="211"/>
    </location>
</feature>
<feature type="chain" id="PRO_5041668490" description="Pseudouridylate synthase 7-like protein" evidence="2">
    <location>
        <begin position="23"/>
        <end position="295"/>
    </location>
</feature>
<dbReference type="InterPro" id="IPR001656">
    <property type="entry name" value="PsdUridine_synth_TruD"/>
</dbReference>
<feature type="signal peptide" evidence="2">
    <location>
        <begin position="1"/>
        <end position="22"/>
    </location>
</feature>
<accession>A0AA88RX52</accession>
<evidence type="ECO:0000256" key="1">
    <source>
        <dbReference type="SAM" id="MobiDB-lite"/>
    </source>
</evidence>
<dbReference type="AlphaFoldDB" id="A0AA88RX52"/>
<dbReference type="PANTHER" id="PTHR13326:SF21">
    <property type="entry name" value="PSEUDOURIDYLATE SYNTHASE PUS7L"/>
    <property type="match status" value="1"/>
</dbReference>
<dbReference type="GO" id="GO:0001522">
    <property type="term" value="P:pseudouridine synthesis"/>
    <property type="evidence" value="ECO:0007669"/>
    <property type="project" value="InterPro"/>
</dbReference>
<dbReference type="GO" id="GO:0009982">
    <property type="term" value="F:pseudouridine synthase activity"/>
    <property type="evidence" value="ECO:0007669"/>
    <property type="project" value="InterPro"/>
</dbReference>
<dbReference type="GO" id="GO:0005634">
    <property type="term" value="C:nucleus"/>
    <property type="evidence" value="ECO:0007669"/>
    <property type="project" value="TreeGrafter"/>
</dbReference>
<comment type="caution">
    <text evidence="3">The sequence shown here is derived from an EMBL/GenBank/DDBJ whole genome shotgun (WGS) entry which is preliminary data.</text>
</comment>
<dbReference type="PANTHER" id="PTHR13326">
    <property type="entry name" value="TRNA PSEUDOURIDINE SYNTHASE D"/>
    <property type="match status" value="1"/>
</dbReference>
<dbReference type="Gene3D" id="3.30.2350.20">
    <property type="entry name" value="TruD, catalytic domain"/>
    <property type="match status" value="1"/>
</dbReference>
<evidence type="ECO:0008006" key="5">
    <source>
        <dbReference type="Google" id="ProtNLM"/>
    </source>
</evidence>
<evidence type="ECO:0000313" key="4">
    <source>
        <dbReference type="Proteomes" id="UP001187471"/>
    </source>
</evidence>
<keyword evidence="2" id="KW-0732">Signal</keyword>
<keyword evidence="4" id="KW-1185">Reference proteome</keyword>
<dbReference type="Proteomes" id="UP001187471">
    <property type="component" value="Unassembled WGS sequence"/>
</dbReference>
<name>A0AA88RX52_9ASTE</name>
<protein>
    <recommendedName>
        <fullName evidence="5">Pseudouridylate synthase 7-like protein</fullName>
    </recommendedName>
</protein>
<sequence>MVRGVLVLSVTFWTRFDQVVLGDLVYCKQENARKFPANSTYEFEDDYSNDAYDSSHIGEGSDASLSEESTLVKAVTEEDLSAGKYTVDDVVLPLPGSRVIYPLNDTGKVYQDLATKDAISLTECVHNIKEFSLTSMTGDYRRVFQKPKDFEWKLLRYTDGNVPLADTDMDVVAKNRPASMVREDSPNGNKDPISDNEAESDREEGQQKEFPCGTSAQEVQVALKLSFTLPASCYATMAIRELLKTSTSVRRIPQDFELVNSLSCVEIWGAKHLNCILKRILRFINQGLVASKTWY</sequence>
<dbReference type="EMBL" id="JAVXUO010000410">
    <property type="protein sequence ID" value="KAK2992408.1"/>
    <property type="molecule type" value="Genomic_DNA"/>
</dbReference>
<dbReference type="GO" id="GO:0003723">
    <property type="term" value="F:RNA binding"/>
    <property type="evidence" value="ECO:0007669"/>
    <property type="project" value="InterPro"/>
</dbReference>
<gene>
    <name evidence="3" type="ORF">RJ640_027856</name>
</gene>
<dbReference type="InterPro" id="IPR020103">
    <property type="entry name" value="PsdUridine_synth_cat_dom_sf"/>
</dbReference>